<name>A0A2T9YQ29_9FUNG</name>
<evidence type="ECO:0008006" key="3">
    <source>
        <dbReference type="Google" id="ProtNLM"/>
    </source>
</evidence>
<dbReference type="EMBL" id="MBFT01000254">
    <property type="protein sequence ID" value="PVU94416.1"/>
    <property type="molecule type" value="Genomic_DNA"/>
</dbReference>
<dbReference type="AlphaFoldDB" id="A0A2T9YQ29"/>
<evidence type="ECO:0000313" key="1">
    <source>
        <dbReference type="EMBL" id="PVU94416.1"/>
    </source>
</evidence>
<proteinExistence type="predicted"/>
<keyword evidence="2" id="KW-1185">Reference proteome</keyword>
<dbReference type="Proteomes" id="UP000245699">
    <property type="component" value="Unassembled WGS sequence"/>
</dbReference>
<evidence type="ECO:0000313" key="2">
    <source>
        <dbReference type="Proteomes" id="UP000245699"/>
    </source>
</evidence>
<gene>
    <name evidence="1" type="ORF">BB559_003010</name>
</gene>
<reference evidence="1 2" key="1">
    <citation type="journal article" date="2018" name="MBio">
        <title>Comparative Genomics Reveals the Core Gene Toolbox for the Fungus-Insect Symbiosis.</title>
        <authorList>
            <person name="Wang Y."/>
            <person name="Stata M."/>
            <person name="Wang W."/>
            <person name="Stajich J.E."/>
            <person name="White M.M."/>
            <person name="Moncalvo J.M."/>
        </authorList>
    </citation>
    <scope>NUCLEOTIDE SEQUENCE [LARGE SCALE GENOMIC DNA]</scope>
    <source>
        <strain evidence="1 2">AUS-77-4</strain>
    </source>
</reference>
<dbReference type="OrthoDB" id="2428309at2759"/>
<comment type="caution">
    <text evidence="1">The sequence shown here is derived from an EMBL/GenBank/DDBJ whole genome shotgun (WGS) entry which is preliminary data.</text>
</comment>
<protein>
    <recommendedName>
        <fullName evidence="3">MULE transposase domain-containing protein</fullName>
    </recommendedName>
</protein>
<accession>A0A2T9YQ29</accession>
<sequence length="143" mass="16086">MDNVIGYSQSIGIQTVSPKTIISDFEIAIVNAIQNALPSANPIVPFPFQPNVFRHVQSMNLLSQYIQSEDQKIKSRVHSLTSFAFVPTNDVEMAFDQLIEELSEKLTDLGECFEINTKMISKEGEKPISRQDTILIRGINMKL</sequence>
<feature type="non-terminal residue" evidence="1">
    <location>
        <position position="143"/>
    </location>
</feature>
<organism evidence="1 2">
    <name type="scientific">Furculomyces boomerangus</name>
    <dbReference type="NCBI Taxonomy" id="61424"/>
    <lineage>
        <taxon>Eukaryota</taxon>
        <taxon>Fungi</taxon>
        <taxon>Fungi incertae sedis</taxon>
        <taxon>Zoopagomycota</taxon>
        <taxon>Kickxellomycotina</taxon>
        <taxon>Harpellomycetes</taxon>
        <taxon>Harpellales</taxon>
        <taxon>Harpellaceae</taxon>
        <taxon>Furculomyces</taxon>
    </lineage>
</organism>